<feature type="compositionally biased region" description="Low complexity" evidence="2">
    <location>
        <begin position="125"/>
        <end position="149"/>
    </location>
</feature>
<comment type="similarity">
    <text evidence="1">Belongs to the CpoB family.</text>
</comment>
<organism evidence="3 4">
    <name type="scientific">Thioclava kandeliae</name>
    <dbReference type="NCBI Taxonomy" id="3070818"/>
    <lineage>
        <taxon>Bacteria</taxon>
        <taxon>Pseudomonadati</taxon>
        <taxon>Pseudomonadota</taxon>
        <taxon>Alphaproteobacteria</taxon>
        <taxon>Rhodobacterales</taxon>
        <taxon>Paracoccaceae</taxon>
        <taxon>Thioclava</taxon>
    </lineage>
</organism>
<comment type="subcellular location">
    <subcellularLocation>
        <location evidence="1">Periplasm</location>
    </subcellularLocation>
</comment>
<proteinExistence type="inferred from homology"/>
<comment type="function">
    <text evidence="1">Mediates coordination of peptidoglycan synthesis and outer membrane constriction during cell division.</text>
</comment>
<keyword evidence="1" id="KW-0732">Signal</keyword>
<dbReference type="Gene3D" id="1.25.40.10">
    <property type="entry name" value="Tetratricopeptide repeat domain"/>
    <property type="match status" value="1"/>
</dbReference>
<evidence type="ECO:0000313" key="4">
    <source>
        <dbReference type="Proteomes" id="UP001438953"/>
    </source>
</evidence>
<accession>A0ABV1SFU2</accession>
<feature type="region of interest" description="Disordered" evidence="2">
    <location>
        <begin position="125"/>
        <end position="150"/>
    </location>
</feature>
<evidence type="ECO:0000256" key="2">
    <source>
        <dbReference type="SAM" id="MobiDB-lite"/>
    </source>
</evidence>
<dbReference type="SUPFAM" id="SSF48452">
    <property type="entry name" value="TPR-like"/>
    <property type="match status" value="1"/>
</dbReference>
<dbReference type="EMBL" id="JAYWLC010000005">
    <property type="protein sequence ID" value="MER5171763.1"/>
    <property type="molecule type" value="Genomic_DNA"/>
</dbReference>
<gene>
    <name evidence="3" type="primary">ybgF</name>
    <name evidence="1" type="synonym">cpoB</name>
    <name evidence="3" type="ORF">VSX56_08230</name>
</gene>
<keyword evidence="1" id="KW-0175">Coiled coil</keyword>
<dbReference type="Proteomes" id="UP001438953">
    <property type="component" value="Unassembled WGS sequence"/>
</dbReference>
<feature type="coiled-coil region" evidence="1">
    <location>
        <begin position="27"/>
        <end position="95"/>
    </location>
</feature>
<dbReference type="HAMAP" id="MF_02066">
    <property type="entry name" value="CpoB"/>
    <property type="match status" value="1"/>
</dbReference>
<keyword evidence="1" id="KW-0574">Periplasm</keyword>
<sequence length="278" mass="28937" precursor="true">MRALKGVVCGLALMAGLPAFAQDQQSLADIRSELAQLSTQVQSLRQELVSSGSQGLQAAGGASALQRMDTMEASLSRLTSQTEELQNKINRVVSDGTNRIGDLEFRVCEMEQGCDIGSLGTTKPLGGEAATAAPAPAPAASNGSGQSSADLAMNEQSDFDRAKGVLDQGDFPRAAKELAAFAQSYTGGPLSDDALYYQGEALQKSGDMAGAARAWLNAFSTYPDGDKAPESLTKLGWALGQLGQRNEACTALGQVGTRYPQATAVSEAQSEMSKLGCM</sequence>
<reference evidence="3 4" key="1">
    <citation type="submission" date="2024-06" db="EMBL/GenBank/DDBJ databases">
        <title>Thioclava kandeliae sp. nov. from a rhizosphere soil sample of Kandelia candel in a mangrove.</title>
        <authorList>
            <person name="Mu T."/>
        </authorList>
    </citation>
    <scope>NUCLEOTIDE SEQUENCE [LARGE SCALE GENOMIC DNA]</scope>
    <source>
        <strain evidence="3 4">CPCC 100088</strain>
    </source>
</reference>
<evidence type="ECO:0000313" key="3">
    <source>
        <dbReference type="EMBL" id="MER5171763.1"/>
    </source>
</evidence>
<feature type="signal peptide" evidence="1">
    <location>
        <begin position="1"/>
        <end position="21"/>
    </location>
</feature>
<dbReference type="InterPro" id="IPR019734">
    <property type="entry name" value="TPR_rpt"/>
</dbReference>
<keyword evidence="4" id="KW-1185">Reference proteome</keyword>
<protein>
    <recommendedName>
        <fullName evidence="1">Cell division coordinator CpoB</fullName>
    </recommendedName>
</protein>
<dbReference type="Pfam" id="PF13432">
    <property type="entry name" value="TPR_16"/>
    <property type="match status" value="1"/>
</dbReference>
<dbReference type="Pfam" id="PF13174">
    <property type="entry name" value="TPR_6"/>
    <property type="match status" value="1"/>
</dbReference>
<dbReference type="InterPro" id="IPR014162">
    <property type="entry name" value="CpoB_C"/>
</dbReference>
<dbReference type="InterPro" id="IPR034706">
    <property type="entry name" value="CpoB"/>
</dbReference>
<feature type="chain" id="PRO_5044944080" description="Cell division coordinator CpoB" evidence="1">
    <location>
        <begin position="22"/>
        <end position="278"/>
    </location>
</feature>
<comment type="caution">
    <text evidence="3">The sequence shown here is derived from an EMBL/GenBank/DDBJ whole genome shotgun (WGS) entry which is preliminary data.</text>
</comment>
<evidence type="ECO:0000256" key="1">
    <source>
        <dbReference type="HAMAP-Rule" id="MF_02066"/>
    </source>
</evidence>
<dbReference type="RefSeq" id="WP_339114464.1">
    <property type="nucleotide sequence ID" value="NZ_JAYWLC010000005.1"/>
</dbReference>
<name>A0ABV1SFU2_9RHOB</name>
<keyword evidence="1" id="KW-0132">Cell division</keyword>
<dbReference type="InterPro" id="IPR011990">
    <property type="entry name" value="TPR-like_helical_dom_sf"/>
</dbReference>
<keyword evidence="1" id="KW-0131">Cell cycle</keyword>
<dbReference type="NCBIfam" id="TIGR02795">
    <property type="entry name" value="tol_pal_ybgF"/>
    <property type="match status" value="1"/>
</dbReference>